<feature type="domain" description="Mycothiol-dependent maleylpyruvate isomerase metal-binding" evidence="1">
    <location>
        <begin position="13"/>
        <end position="152"/>
    </location>
</feature>
<dbReference type="NCBIfam" id="TIGR03083">
    <property type="entry name" value="maleylpyruvate isomerase family mycothiol-dependent enzyme"/>
    <property type="match status" value="1"/>
</dbReference>
<dbReference type="InterPro" id="IPR036527">
    <property type="entry name" value="SCP2_sterol-bd_dom_sf"/>
</dbReference>
<protein>
    <submittedName>
        <fullName evidence="3">Maleylpyruvate isomerase family mycothiol-dependent enzyme</fullName>
    </submittedName>
</protein>
<evidence type="ECO:0000259" key="1">
    <source>
        <dbReference type="Pfam" id="PF11716"/>
    </source>
</evidence>
<dbReference type="Pfam" id="PF11716">
    <property type="entry name" value="MDMPI_N"/>
    <property type="match status" value="1"/>
</dbReference>
<dbReference type="RefSeq" id="WP_077739887.1">
    <property type="nucleotide sequence ID" value="NZ_AP022579.1"/>
</dbReference>
<organism evidence="3 5">
    <name type="scientific">Mycolicibacterium boenickei</name>
    <dbReference type="NCBI Taxonomy" id="146017"/>
    <lineage>
        <taxon>Bacteria</taxon>
        <taxon>Bacillati</taxon>
        <taxon>Actinomycetota</taxon>
        <taxon>Actinomycetes</taxon>
        <taxon>Mycobacteriales</taxon>
        <taxon>Mycobacteriaceae</taxon>
        <taxon>Mycolicibacterium</taxon>
    </lineage>
</organism>
<dbReference type="Gene3D" id="1.20.120.450">
    <property type="entry name" value="dinb family like domain"/>
    <property type="match status" value="1"/>
</dbReference>
<evidence type="ECO:0000313" key="4">
    <source>
        <dbReference type="Proteomes" id="UP000466683"/>
    </source>
</evidence>
<dbReference type="EMBL" id="CP060016">
    <property type="protein sequence ID" value="UNC00125.1"/>
    <property type="molecule type" value="Genomic_DNA"/>
</dbReference>
<dbReference type="Proteomes" id="UP000466683">
    <property type="component" value="Chromosome"/>
</dbReference>
<dbReference type="InterPro" id="IPR024344">
    <property type="entry name" value="MDMPI_metal-binding"/>
</dbReference>
<proteinExistence type="predicted"/>
<reference evidence="2" key="2">
    <citation type="submission" date="2020-02" db="EMBL/GenBank/DDBJ databases">
        <authorList>
            <person name="Matsumoto Y."/>
            <person name="Motooka D."/>
            <person name="Nakamura S."/>
        </authorList>
    </citation>
    <scope>NUCLEOTIDE SEQUENCE</scope>
    <source>
        <strain evidence="2">JCM 15653</strain>
    </source>
</reference>
<reference evidence="2 4" key="1">
    <citation type="journal article" date="2019" name="Emerg. Microbes Infect.">
        <title>Comprehensive subspecies identification of 175 nontuberculous mycobacteria species based on 7547 genomic profiles.</title>
        <authorList>
            <person name="Matsumoto Y."/>
            <person name="Kinjo T."/>
            <person name="Motooka D."/>
            <person name="Nabeya D."/>
            <person name="Jung N."/>
            <person name="Uechi K."/>
            <person name="Horii T."/>
            <person name="Iida T."/>
            <person name="Fujita J."/>
            <person name="Nakamura S."/>
        </authorList>
    </citation>
    <scope>NUCLEOTIDE SEQUENCE [LARGE SCALE GENOMIC DNA]</scope>
    <source>
        <strain evidence="2 4">JCM 15653</strain>
    </source>
</reference>
<name>A0AAX2ZXQ6_9MYCO</name>
<dbReference type="InterPro" id="IPR017517">
    <property type="entry name" value="Maleyloyr_isom"/>
</dbReference>
<dbReference type="Proteomes" id="UP001162885">
    <property type="component" value="Chromosome"/>
</dbReference>
<keyword evidence="3" id="KW-0413">Isomerase</keyword>
<dbReference type="AlphaFoldDB" id="A0AAX2ZXQ6"/>
<evidence type="ECO:0000313" key="2">
    <source>
        <dbReference type="EMBL" id="BBX89837.1"/>
    </source>
</evidence>
<accession>A0AAX2ZXQ6</accession>
<dbReference type="SUPFAM" id="SSF55718">
    <property type="entry name" value="SCP-like"/>
    <property type="match status" value="1"/>
</dbReference>
<evidence type="ECO:0000313" key="5">
    <source>
        <dbReference type="Proteomes" id="UP001162885"/>
    </source>
</evidence>
<evidence type="ECO:0000313" key="3">
    <source>
        <dbReference type="EMBL" id="UNC00125.1"/>
    </source>
</evidence>
<gene>
    <name evidence="3" type="ORF">H5U98_01300</name>
    <name evidence="2" type="ORF">MBOE_14860</name>
</gene>
<dbReference type="InterPro" id="IPR034660">
    <property type="entry name" value="DinB/YfiT-like"/>
</dbReference>
<dbReference type="SUPFAM" id="SSF109854">
    <property type="entry name" value="DinB/YfiT-like putative metalloenzymes"/>
    <property type="match status" value="1"/>
</dbReference>
<dbReference type="GO" id="GO:0016853">
    <property type="term" value="F:isomerase activity"/>
    <property type="evidence" value="ECO:0007669"/>
    <property type="project" value="UniProtKB-KW"/>
</dbReference>
<dbReference type="EMBL" id="AP022579">
    <property type="protein sequence ID" value="BBX89837.1"/>
    <property type="molecule type" value="Genomic_DNA"/>
</dbReference>
<sequence>MIRLDVRHLFPVERQALLGLLETLQPADWARPTVCPGWTVHDIVAHILNDYMRRVSGSRDRYAGASFADDETLPTYLARVNEEFVRAMRQCSPTMMIDLLAHLGPQLDAVWAGMDLDSAAHLNVSWAGDGTSPAWLDIARDYTEYWVHQQQIRDAVSQEGADDAALLNPVLATFLHAAPFALRDHPRPPGTAVGFEVSGAAGGHWAVISEGAQWNLRAGSLSDPDATVRMDQDTLWRLASRGITVEQGRERIELSGDRQLAEVAASLLAVVL</sequence>
<reference evidence="3 5" key="3">
    <citation type="journal article" date="2022" name="BMC Genomics">
        <title>Comparative genome analysis of mycobacteria focusing on tRNA and non-coding RNA.</title>
        <authorList>
            <person name="Behra P.R.K."/>
            <person name="Pettersson B.M.F."/>
            <person name="Ramesh M."/>
            <person name="Das S."/>
            <person name="Dasgupta S."/>
            <person name="Kirsebom L.A."/>
        </authorList>
    </citation>
    <scope>NUCLEOTIDE SEQUENCE [LARGE SCALE GENOMIC DNA]</scope>
    <source>
        <strain evidence="3 5">DSM 44677</strain>
    </source>
</reference>
<keyword evidence="4" id="KW-1185">Reference proteome</keyword>
<dbReference type="GO" id="GO:0046872">
    <property type="term" value="F:metal ion binding"/>
    <property type="evidence" value="ECO:0007669"/>
    <property type="project" value="InterPro"/>
</dbReference>